<keyword evidence="9" id="KW-1185">Reference proteome</keyword>
<feature type="transmembrane region" description="Helical" evidence="6">
    <location>
        <begin position="123"/>
        <end position="143"/>
    </location>
</feature>
<protein>
    <submittedName>
        <fullName evidence="8">ABC transporter permease</fullName>
    </submittedName>
</protein>
<reference evidence="9" key="1">
    <citation type="journal article" date="2019" name="Int. J. Syst. Evol. Microbiol.">
        <title>The Global Catalogue of Microorganisms (GCM) 10K type strain sequencing project: providing services to taxonomists for standard genome sequencing and annotation.</title>
        <authorList>
            <consortium name="The Broad Institute Genomics Platform"/>
            <consortium name="The Broad Institute Genome Sequencing Center for Infectious Disease"/>
            <person name="Wu L."/>
            <person name="Ma J."/>
        </authorList>
    </citation>
    <scope>NUCLEOTIDE SEQUENCE [LARGE SCALE GENOMIC DNA]</scope>
    <source>
        <strain evidence="9">CCUG 53270</strain>
    </source>
</reference>
<dbReference type="Proteomes" id="UP001597180">
    <property type="component" value="Unassembled WGS sequence"/>
</dbReference>
<feature type="domain" description="ABC transmembrane type-1" evidence="7">
    <location>
        <begin position="83"/>
        <end position="298"/>
    </location>
</feature>
<feature type="transmembrane region" description="Helical" evidence="6">
    <location>
        <begin position="21"/>
        <end position="41"/>
    </location>
</feature>
<sequence>MYALEGNRASKIWLLKMVKHHFWLYLMLLPGVLYFIIFKYLPMWGVIIAFKNYQPFLGLWNSPWVGINNFTRLFSDPTFWILFKNTFILALYNLLFFFPLPILIAILLNELSKEVFKRTIQTMIYIPHFVSWVVVVGIVYMLFTTEGGIVNEWIYSLGGEKINFLLSAEWFRTMVTSEVIWKETGWGTIIFTAALAGIDPQVYEAARIDGAGRWKQIWHVTLPSIRSTIIILLILRLGSFLDTGFEQIFLMLNPLNREVGEVFDTYVYTLGLSQGQFSYSTAVGLFKSVVSLILVIGANYMAKKIGEEGVY</sequence>
<evidence type="ECO:0000313" key="9">
    <source>
        <dbReference type="Proteomes" id="UP001597180"/>
    </source>
</evidence>
<evidence type="ECO:0000256" key="4">
    <source>
        <dbReference type="ARBA" id="ARBA00022989"/>
    </source>
</evidence>
<accession>A0ABW3UND9</accession>
<dbReference type="EMBL" id="JBHTLU010000026">
    <property type="protein sequence ID" value="MFD1222443.1"/>
    <property type="molecule type" value="Genomic_DNA"/>
</dbReference>
<keyword evidence="4 6" id="KW-1133">Transmembrane helix</keyword>
<dbReference type="CDD" id="cd06261">
    <property type="entry name" value="TM_PBP2"/>
    <property type="match status" value="1"/>
</dbReference>
<name>A0ABW3UND9_9BACL</name>
<dbReference type="InterPro" id="IPR035906">
    <property type="entry name" value="MetI-like_sf"/>
</dbReference>
<dbReference type="Gene3D" id="1.10.3720.10">
    <property type="entry name" value="MetI-like"/>
    <property type="match status" value="1"/>
</dbReference>
<dbReference type="RefSeq" id="WP_377740993.1">
    <property type="nucleotide sequence ID" value="NZ_BAABJG010000025.1"/>
</dbReference>
<comment type="subcellular location">
    <subcellularLocation>
        <location evidence="6">Cell membrane</location>
        <topology evidence="6">Multi-pass membrane protein</topology>
    </subcellularLocation>
    <subcellularLocation>
        <location evidence="1">Membrane</location>
        <topology evidence="1">Multi-pass membrane protein</topology>
    </subcellularLocation>
</comment>
<evidence type="ECO:0000256" key="6">
    <source>
        <dbReference type="RuleBase" id="RU363032"/>
    </source>
</evidence>
<feature type="transmembrane region" description="Helical" evidence="6">
    <location>
        <begin position="277"/>
        <end position="302"/>
    </location>
</feature>
<keyword evidence="3 6" id="KW-0812">Transmembrane</keyword>
<gene>
    <name evidence="8" type="ORF">ACFQ4B_20165</name>
</gene>
<evidence type="ECO:0000256" key="2">
    <source>
        <dbReference type="ARBA" id="ARBA00022448"/>
    </source>
</evidence>
<dbReference type="PANTHER" id="PTHR43496">
    <property type="entry name" value="PROTEIN LPLB"/>
    <property type="match status" value="1"/>
</dbReference>
<comment type="caution">
    <text evidence="8">The sequence shown here is derived from an EMBL/GenBank/DDBJ whole genome shotgun (WGS) entry which is preliminary data.</text>
</comment>
<proteinExistence type="inferred from homology"/>
<dbReference type="SUPFAM" id="SSF161098">
    <property type="entry name" value="MetI-like"/>
    <property type="match status" value="1"/>
</dbReference>
<evidence type="ECO:0000259" key="7">
    <source>
        <dbReference type="PROSITE" id="PS50928"/>
    </source>
</evidence>
<dbReference type="InterPro" id="IPR000515">
    <property type="entry name" value="MetI-like"/>
</dbReference>
<comment type="similarity">
    <text evidence="6">Belongs to the binding-protein-dependent transport system permease family.</text>
</comment>
<keyword evidence="2 6" id="KW-0813">Transport</keyword>
<feature type="transmembrane region" description="Helical" evidence="6">
    <location>
        <begin position="87"/>
        <end position="111"/>
    </location>
</feature>
<dbReference type="Pfam" id="PF00528">
    <property type="entry name" value="BPD_transp_1"/>
    <property type="match status" value="1"/>
</dbReference>
<organism evidence="8 9">
    <name type="scientific">Paenibacillus vulneris</name>
    <dbReference type="NCBI Taxonomy" id="1133364"/>
    <lineage>
        <taxon>Bacteria</taxon>
        <taxon>Bacillati</taxon>
        <taxon>Bacillota</taxon>
        <taxon>Bacilli</taxon>
        <taxon>Bacillales</taxon>
        <taxon>Paenibacillaceae</taxon>
        <taxon>Paenibacillus</taxon>
    </lineage>
</organism>
<evidence type="ECO:0000313" key="8">
    <source>
        <dbReference type="EMBL" id="MFD1222443.1"/>
    </source>
</evidence>
<dbReference type="PROSITE" id="PS50928">
    <property type="entry name" value="ABC_TM1"/>
    <property type="match status" value="1"/>
</dbReference>
<evidence type="ECO:0000256" key="1">
    <source>
        <dbReference type="ARBA" id="ARBA00004141"/>
    </source>
</evidence>
<dbReference type="PANTHER" id="PTHR43496:SF1">
    <property type="entry name" value="POLYGALACTURONAN_RHAMNOGALACTURONAN TRANSPORT SYSTEM PERMEASE PROTEIN YTEP"/>
    <property type="match status" value="1"/>
</dbReference>
<evidence type="ECO:0000256" key="3">
    <source>
        <dbReference type="ARBA" id="ARBA00022692"/>
    </source>
</evidence>
<keyword evidence="5 6" id="KW-0472">Membrane</keyword>
<evidence type="ECO:0000256" key="5">
    <source>
        <dbReference type="ARBA" id="ARBA00023136"/>
    </source>
</evidence>